<gene>
    <name evidence="1" type="ordered locus">MGMSRv2__2350</name>
</gene>
<dbReference type="KEGG" id="mgy:MGMSRv2__2350"/>
<evidence type="ECO:0000313" key="2">
    <source>
        <dbReference type="Proteomes" id="UP000018922"/>
    </source>
</evidence>
<proteinExistence type="predicted"/>
<protein>
    <submittedName>
        <fullName evidence="1">Uncharacterized protein</fullName>
    </submittedName>
</protein>
<dbReference type="RefSeq" id="WP_024080563.1">
    <property type="nucleotide sequence ID" value="NZ_CP027526.1"/>
</dbReference>
<organism evidence="1 2">
    <name type="scientific">Magnetospirillum gryphiswaldense (strain DSM 6361 / JCM 21280 / NBRC 15271 / MSR-1)</name>
    <dbReference type="NCBI Taxonomy" id="431944"/>
    <lineage>
        <taxon>Bacteria</taxon>
        <taxon>Pseudomonadati</taxon>
        <taxon>Pseudomonadota</taxon>
        <taxon>Alphaproteobacteria</taxon>
        <taxon>Rhodospirillales</taxon>
        <taxon>Rhodospirillaceae</taxon>
        <taxon>Magnetospirillum</taxon>
    </lineage>
</organism>
<dbReference type="SUPFAM" id="SSF56954">
    <property type="entry name" value="Outer membrane efflux proteins (OEP)"/>
    <property type="match status" value="1"/>
</dbReference>
<name>V6F210_MAGGM</name>
<dbReference type="GO" id="GO:0015562">
    <property type="term" value="F:efflux transmembrane transporter activity"/>
    <property type="evidence" value="ECO:0007669"/>
    <property type="project" value="InterPro"/>
</dbReference>
<evidence type="ECO:0000313" key="1">
    <source>
        <dbReference type="EMBL" id="CDK99565.1"/>
    </source>
</evidence>
<dbReference type="Gene3D" id="1.20.1600.10">
    <property type="entry name" value="Outer membrane efflux proteins (OEP)"/>
    <property type="match status" value="1"/>
</dbReference>
<dbReference type="AlphaFoldDB" id="V6F210"/>
<reference evidence="1 2" key="1">
    <citation type="journal article" date="2014" name="Genome Announc.">
        <title>Complete genome sequence of Magnetospirillum gryphiswaldense MSR-1.</title>
        <authorList>
            <person name="Wang X."/>
            <person name="Wang Q."/>
            <person name="Zhang W."/>
            <person name="Wang Y."/>
            <person name="Li L."/>
            <person name="Wen T."/>
            <person name="Zhang T."/>
            <person name="Zhang Y."/>
            <person name="Xu J."/>
            <person name="Hu J."/>
            <person name="Li S."/>
            <person name="Liu L."/>
            <person name="Liu J."/>
            <person name="Jiang W."/>
            <person name="Tian J."/>
            <person name="Li Y."/>
            <person name="Schuler D."/>
            <person name="Wang L."/>
            <person name="Li J."/>
        </authorList>
    </citation>
    <scope>NUCLEOTIDE SEQUENCE [LARGE SCALE GENOMIC DNA]</scope>
    <source>
        <strain evidence="2">DSM 6361 / JCM 21280 / NBRC 15271 / MSR-1</strain>
    </source>
</reference>
<accession>V6F210</accession>
<dbReference type="STRING" id="1430440.MGMSRv2__2350"/>
<dbReference type="EMBL" id="HG794546">
    <property type="protein sequence ID" value="CDK99565.1"/>
    <property type="molecule type" value="Genomic_DNA"/>
</dbReference>
<dbReference type="Proteomes" id="UP000018922">
    <property type="component" value="Chromosome I"/>
</dbReference>
<dbReference type="HOGENOM" id="CLU_1967880_0_0_5"/>
<dbReference type="KEGG" id="mgry:MSR1_03660"/>
<keyword evidence="2" id="KW-1185">Reference proteome</keyword>
<dbReference type="eggNOG" id="COG1538">
    <property type="taxonomic scope" value="Bacteria"/>
</dbReference>
<sequence>MTLRQLTAIQQELSTAEIELAALINLPPGTVLKLDVPAEMNVPAWELSLDRMEELAFLNNADLREQGYQSRITVNDTRKAIARLFPGITFSTSRQYDHNSFLMDNHWYEAGAKLSWNLMNLISARTL</sequence>